<dbReference type="PANTHER" id="PTHR15898">
    <property type="entry name" value="BIFUNCTIONAL APOPTOSIS REGULATOR"/>
    <property type="match status" value="1"/>
</dbReference>
<dbReference type="OrthoDB" id="6105938at2759"/>
<sequence length="619" mass="68330">MENEEGPASKKRKMSPSISNGNNSNESLATTATATAGAGRSSTSPLDDTASTMAGSKRRLSTLPPDALIAGEQLQHPSSHESKSLSTFTSSLATMRALITCKICDRLLYEPYVLACGHTYCYSCLSEWLSQPAQGRTGTKRSCPDCRAEVKQQPAPNFVVREMTSTFFSRQELLSLEGSDETKEQHEQWAREEGEIIAKDREKGMLFKGIFSRRRRLPRLPIVDPEDGVERCPDCHWELEDGFCNHCGLPIDDLLAYEDSELGGFEPAEEDWYGHDDFSIDFNENPLERSPGAPGEMVRELFGRRTRRPPLFVSVDTSDDEDDEDDEGEEEDPTMDGFVQDDRISYESGSDGNGLPSDEDSYSSSPRRVRRRPPIVIDDEDEDESDNDGTAPPVPRNTVVIDESSDEDSSDEDEDEDEVPARSHRAQQGRQRIKRSSRGNVTSRPANPIRRRPAPVTIDSDSDSDDSGSESATTVPQRSNIPPSDDSDDESNEDMEGATLRGQAWGGFSPPEPSSSAEDDRRSQSYDINQDDDAENDDDNRNDRFYLNFETRIGGRPNDASGNGYDSSSTYGGHATDDVDVGYHHNVPVGYGADGESDEDGAGDRGYGVYDDEGDDDGY</sequence>
<dbReference type="GO" id="GO:0061630">
    <property type="term" value="F:ubiquitin protein ligase activity"/>
    <property type="evidence" value="ECO:0007669"/>
    <property type="project" value="TreeGrafter"/>
</dbReference>
<evidence type="ECO:0000259" key="6">
    <source>
        <dbReference type="PROSITE" id="PS50089"/>
    </source>
</evidence>
<feature type="compositionally biased region" description="Polar residues" evidence="5">
    <location>
        <begin position="560"/>
        <end position="571"/>
    </location>
</feature>
<name>A0A9P4UT10_9PEZI</name>
<feature type="compositionally biased region" description="Polar residues" evidence="5">
    <location>
        <begin position="16"/>
        <end position="28"/>
    </location>
</feature>
<organism evidence="7 8">
    <name type="scientific">Polychaeton citri CBS 116435</name>
    <dbReference type="NCBI Taxonomy" id="1314669"/>
    <lineage>
        <taxon>Eukaryota</taxon>
        <taxon>Fungi</taxon>
        <taxon>Dikarya</taxon>
        <taxon>Ascomycota</taxon>
        <taxon>Pezizomycotina</taxon>
        <taxon>Dothideomycetes</taxon>
        <taxon>Dothideomycetidae</taxon>
        <taxon>Capnodiales</taxon>
        <taxon>Capnodiaceae</taxon>
        <taxon>Polychaeton</taxon>
    </lineage>
</organism>
<accession>A0A9P4UT10</accession>
<dbReference type="EMBL" id="MU003767">
    <property type="protein sequence ID" value="KAF2725594.1"/>
    <property type="molecule type" value="Genomic_DNA"/>
</dbReference>
<keyword evidence="3" id="KW-0862">Zinc</keyword>
<evidence type="ECO:0000256" key="2">
    <source>
        <dbReference type="ARBA" id="ARBA00022771"/>
    </source>
</evidence>
<gene>
    <name evidence="7" type="ORF">K431DRAFT_280953</name>
</gene>
<dbReference type="Pfam" id="PF00097">
    <property type="entry name" value="zf-C3HC4"/>
    <property type="match status" value="1"/>
</dbReference>
<evidence type="ECO:0000313" key="7">
    <source>
        <dbReference type="EMBL" id="KAF2725594.1"/>
    </source>
</evidence>
<feature type="region of interest" description="Disordered" evidence="5">
    <location>
        <begin position="276"/>
        <end position="295"/>
    </location>
</feature>
<feature type="region of interest" description="Disordered" evidence="5">
    <location>
        <begin position="1"/>
        <end position="56"/>
    </location>
</feature>
<feature type="compositionally biased region" description="Acidic residues" evidence="5">
    <location>
        <begin position="610"/>
        <end position="619"/>
    </location>
</feature>
<feature type="compositionally biased region" description="Polar residues" evidence="5">
    <location>
        <begin position="45"/>
        <end position="54"/>
    </location>
</feature>
<evidence type="ECO:0000313" key="8">
    <source>
        <dbReference type="Proteomes" id="UP000799441"/>
    </source>
</evidence>
<dbReference type="InterPro" id="IPR013083">
    <property type="entry name" value="Znf_RING/FYVE/PHD"/>
</dbReference>
<dbReference type="PROSITE" id="PS50089">
    <property type="entry name" value="ZF_RING_2"/>
    <property type="match status" value="1"/>
</dbReference>
<keyword evidence="8" id="KW-1185">Reference proteome</keyword>
<dbReference type="InterPro" id="IPR001841">
    <property type="entry name" value="Znf_RING"/>
</dbReference>
<dbReference type="PROSITE" id="PS00518">
    <property type="entry name" value="ZF_RING_1"/>
    <property type="match status" value="1"/>
</dbReference>
<dbReference type="PANTHER" id="PTHR15898:SF13">
    <property type="entry name" value="BIFUNCTIONAL APOPTOSIS REGULATOR"/>
    <property type="match status" value="1"/>
</dbReference>
<proteinExistence type="predicted"/>
<feature type="compositionally biased region" description="Acidic residues" evidence="5">
    <location>
        <begin position="377"/>
        <end position="387"/>
    </location>
</feature>
<feature type="compositionally biased region" description="Basic residues" evidence="5">
    <location>
        <begin position="422"/>
        <end position="437"/>
    </location>
</feature>
<feature type="domain" description="RING-type" evidence="6">
    <location>
        <begin position="101"/>
        <end position="147"/>
    </location>
</feature>
<dbReference type="GO" id="GO:0043161">
    <property type="term" value="P:proteasome-mediated ubiquitin-dependent protein catabolic process"/>
    <property type="evidence" value="ECO:0007669"/>
    <property type="project" value="TreeGrafter"/>
</dbReference>
<evidence type="ECO:0000256" key="1">
    <source>
        <dbReference type="ARBA" id="ARBA00022723"/>
    </source>
</evidence>
<dbReference type="AlphaFoldDB" id="A0A9P4UT10"/>
<feature type="compositionally biased region" description="Acidic residues" evidence="5">
    <location>
        <begin position="317"/>
        <end position="334"/>
    </location>
</feature>
<evidence type="ECO:0000256" key="5">
    <source>
        <dbReference type="SAM" id="MobiDB-lite"/>
    </source>
</evidence>
<dbReference type="InterPro" id="IPR018957">
    <property type="entry name" value="Znf_C3HC4_RING-type"/>
</dbReference>
<dbReference type="GO" id="GO:0005634">
    <property type="term" value="C:nucleus"/>
    <property type="evidence" value="ECO:0007669"/>
    <property type="project" value="TreeGrafter"/>
</dbReference>
<dbReference type="Gene3D" id="3.30.40.10">
    <property type="entry name" value="Zinc/RING finger domain, C3HC4 (zinc finger)"/>
    <property type="match status" value="1"/>
</dbReference>
<evidence type="ECO:0000256" key="4">
    <source>
        <dbReference type="PROSITE-ProRule" id="PRU00175"/>
    </source>
</evidence>
<feature type="region of interest" description="Disordered" evidence="5">
    <location>
        <begin position="309"/>
        <end position="619"/>
    </location>
</feature>
<dbReference type="SUPFAM" id="SSF57850">
    <property type="entry name" value="RING/U-box"/>
    <property type="match status" value="1"/>
</dbReference>
<evidence type="ECO:0000256" key="3">
    <source>
        <dbReference type="ARBA" id="ARBA00022833"/>
    </source>
</evidence>
<dbReference type="GO" id="GO:0008270">
    <property type="term" value="F:zinc ion binding"/>
    <property type="evidence" value="ECO:0007669"/>
    <property type="project" value="UniProtKB-KW"/>
</dbReference>
<dbReference type="SMART" id="SM00184">
    <property type="entry name" value="RING"/>
    <property type="match status" value="1"/>
</dbReference>
<dbReference type="InterPro" id="IPR017907">
    <property type="entry name" value="Znf_RING_CS"/>
</dbReference>
<comment type="caution">
    <text evidence="7">The sequence shown here is derived from an EMBL/GenBank/DDBJ whole genome shotgun (WGS) entry which is preliminary data.</text>
</comment>
<feature type="compositionally biased region" description="Acidic residues" evidence="5">
    <location>
        <begin position="529"/>
        <end position="538"/>
    </location>
</feature>
<reference evidence="7" key="1">
    <citation type="journal article" date="2020" name="Stud. Mycol.">
        <title>101 Dothideomycetes genomes: a test case for predicting lifestyles and emergence of pathogens.</title>
        <authorList>
            <person name="Haridas S."/>
            <person name="Albert R."/>
            <person name="Binder M."/>
            <person name="Bloem J."/>
            <person name="Labutti K."/>
            <person name="Salamov A."/>
            <person name="Andreopoulos B."/>
            <person name="Baker S."/>
            <person name="Barry K."/>
            <person name="Bills G."/>
            <person name="Bluhm B."/>
            <person name="Cannon C."/>
            <person name="Castanera R."/>
            <person name="Culley D."/>
            <person name="Daum C."/>
            <person name="Ezra D."/>
            <person name="Gonzalez J."/>
            <person name="Henrissat B."/>
            <person name="Kuo A."/>
            <person name="Liang C."/>
            <person name="Lipzen A."/>
            <person name="Lutzoni F."/>
            <person name="Magnuson J."/>
            <person name="Mondo S."/>
            <person name="Nolan M."/>
            <person name="Ohm R."/>
            <person name="Pangilinan J."/>
            <person name="Park H.-J."/>
            <person name="Ramirez L."/>
            <person name="Alfaro M."/>
            <person name="Sun H."/>
            <person name="Tritt A."/>
            <person name="Yoshinaga Y."/>
            <person name="Zwiers L.-H."/>
            <person name="Turgeon B."/>
            <person name="Goodwin S."/>
            <person name="Spatafora J."/>
            <person name="Crous P."/>
            <person name="Grigoriev I."/>
        </authorList>
    </citation>
    <scope>NUCLEOTIDE SEQUENCE</scope>
    <source>
        <strain evidence="7">CBS 116435</strain>
    </source>
</reference>
<feature type="compositionally biased region" description="Low complexity" evidence="5">
    <location>
        <begin position="29"/>
        <end position="44"/>
    </location>
</feature>
<protein>
    <recommendedName>
        <fullName evidence="6">RING-type domain-containing protein</fullName>
    </recommendedName>
</protein>
<keyword evidence="2 4" id="KW-0863">Zinc-finger</keyword>
<dbReference type="Proteomes" id="UP000799441">
    <property type="component" value="Unassembled WGS sequence"/>
</dbReference>
<feature type="compositionally biased region" description="Acidic residues" evidence="5">
    <location>
        <begin position="403"/>
        <end position="418"/>
    </location>
</feature>
<feature type="compositionally biased region" description="Acidic residues" evidence="5">
    <location>
        <begin position="485"/>
        <end position="496"/>
    </location>
</feature>
<keyword evidence="1" id="KW-0479">Metal-binding</keyword>